<feature type="region of interest" description="Disordered" evidence="1">
    <location>
        <begin position="169"/>
        <end position="193"/>
    </location>
</feature>
<dbReference type="InterPro" id="IPR000253">
    <property type="entry name" value="FHA_dom"/>
</dbReference>
<evidence type="ECO:0000313" key="3">
    <source>
        <dbReference type="EMBL" id="KAF2241189.1"/>
    </source>
</evidence>
<keyword evidence="4" id="KW-1185">Reference proteome</keyword>
<evidence type="ECO:0000313" key="4">
    <source>
        <dbReference type="Proteomes" id="UP000800094"/>
    </source>
</evidence>
<dbReference type="RefSeq" id="XP_033676193.1">
    <property type="nucleotide sequence ID" value="XM_033834652.1"/>
</dbReference>
<gene>
    <name evidence="3" type="ORF">BU26DRAFT_586333</name>
</gene>
<accession>A0A6A6HTG1</accession>
<dbReference type="EMBL" id="ML987213">
    <property type="protein sequence ID" value="KAF2241189.1"/>
    <property type="molecule type" value="Genomic_DNA"/>
</dbReference>
<feature type="compositionally biased region" description="Polar residues" evidence="1">
    <location>
        <begin position="1"/>
        <end position="12"/>
    </location>
</feature>
<feature type="compositionally biased region" description="Basic residues" evidence="1">
    <location>
        <begin position="715"/>
        <end position="725"/>
    </location>
</feature>
<organism evidence="3 4">
    <name type="scientific">Trematosphaeria pertusa</name>
    <dbReference type="NCBI Taxonomy" id="390896"/>
    <lineage>
        <taxon>Eukaryota</taxon>
        <taxon>Fungi</taxon>
        <taxon>Dikarya</taxon>
        <taxon>Ascomycota</taxon>
        <taxon>Pezizomycotina</taxon>
        <taxon>Dothideomycetes</taxon>
        <taxon>Pleosporomycetidae</taxon>
        <taxon>Pleosporales</taxon>
        <taxon>Massarineae</taxon>
        <taxon>Trematosphaeriaceae</taxon>
        <taxon>Trematosphaeria</taxon>
    </lineage>
</organism>
<dbReference type="OrthoDB" id="5307331at2759"/>
<feature type="region of interest" description="Disordered" evidence="1">
    <location>
        <begin position="252"/>
        <end position="313"/>
    </location>
</feature>
<feature type="compositionally biased region" description="Polar residues" evidence="1">
    <location>
        <begin position="255"/>
        <end position="275"/>
    </location>
</feature>
<evidence type="ECO:0000256" key="1">
    <source>
        <dbReference type="SAM" id="MobiDB-lite"/>
    </source>
</evidence>
<dbReference type="PROSITE" id="PS50006">
    <property type="entry name" value="FHA_DOMAIN"/>
    <property type="match status" value="1"/>
</dbReference>
<reference evidence="3" key="1">
    <citation type="journal article" date="2020" name="Stud. Mycol.">
        <title>101 Dothideomycetes genomes: a test case for predicting lifestyles and emergence of pathogens.</title>
        <authorList>
            <person name="Haridas S."/>
            <person name="Albert R."/>
            <person name="Binder M."/>
            <person name="Bloem J."/>
            <person name="Labutti K."/>
            <person name="Salamov A."/>
            <person name="Andreopoulos B."/>
            <person name="Baker S."/>
            <person name="Barry K."/>
            <person name="Bills G."/>
            <person name="Bluhm B."/>
            <person name="Cannon C."/>
            <person name="Castanera R."/>
            <person name="Culley D."/>
            <person name="Daum C."/>
            <person name="Ezra D."/>
            <person name="Gonzalez J."/>
            <person name="Henrissat B."/>
            <person name="Kuo A."/>
            <person name="Liang C."/>
            <person name="Lipzen A."/>
            <person name="Lutzoni F."/>
            <person name="Magnuson J."/>
            <person name="Mondo S."/>
            <person name="Nolan M."/>
            <person name="Ohm R."/>
            <person name="Pangilinan J."/>
            <person name="Park H.-J."/>
            <person name="Ramirez L."/>
            <person name="Alfaro M."/>
            <person name="Sun H."/>
            <person name="Tritt A."/>
            <person name="Yoshinaga Y."/>
            <person name="Zwiers L.-H."/>
            <person name="Turgeon B."/>
            <person name="Goodwin S."/>
            <person name="Spatafora J."/>
            <person name="Crous P."/>
            <person name="Grigoriev I."/>
        </authorList>
    </citation>
    <scope>NUCLEOTIDE SEQUENCE</scope>
    <source>
        <strain evidence="3">CBS 122368</strain>
    </source>
</reference>
<feature type="compositionally biased region" description="Basic and acidic residues" evidence="1">
    <location>
        <begin position="295"/>
        <end position="306"/>
    </location>
</feature>
<feature type="compositionally biased region" description="Polar residues" evidence="1">
    <location>
        <begin position="817"/>
        <end position="831"/>
    </location>
</feature>
<evidence type="ECO:0000259" key="2">
    <source>
        <dbReference type="PROSITE" id="PS50006"/>
    </source>
</evidence>
<feature type="region of interest" description="Disordered" evidence="1">
    <location>
        <begin position="660"/>
        <end position="786"/>
    </location>
</feature>
<feature type="compositionally biased region" description="Polar residues" evidence="1">
    <location>
        <begin position="180"/>
        <end position="189"/>
    </location>
</feature>
<feature type="region of interest" description="Disordered" evidence="1">
    <location>
        <begin position="216"/>
        <end position="238"/>
    </location>
</feature>
<feature type="region of interest" description="Disordered" evidence="1">
    <location>
        <begin position="817"/>
        <end position="888"/>
    </location>
</feature>
<dbReference type="AlphaFoldDB" id="A0A6A6HTG1"/>
<feature type="domain" description="FHA" evidence="2">
    <location>
        <begin position="782"/>
        <end position="837"/>
    </location>
</feature>
<protein>
    <recommendedName>
        <fullName evidence="2">FHA domain-containing protein</fullName>
    </recommendedName>
</protein>
<dbReference type="GeneID" id="54587982"/>
<feature type="region of interest" description="Disordered" evidence="1">
    <location>
        <begin position="1"/>
        <end position="46"/>
    </location>
</feature>
<name>A0A6A6HTG1_9PLEO</name>
<feature type="compositionally biased region" description="Polar residues" evidence="1">
    <location>
        <begin position="839"/>
        <end position="851"/>
    </location>
</feature>
<feature type="compositionally biased region" description="Basic and acidic residues" evidence="1">
    <location>
        <begin position="660"/>
        <end position="673"/>
    </location>
</feature>
<sequence length="919" mass="104068">MPNSSRHNSAASQARRPNKTSSRGGSVVGLPQGSRRSSRRASASNQCQGLSFDFDSTNIDFSGPDFWRIPENFEGADELYGLQQDWAAHDPQDGFGQSGYPINQLDPDHIFDLGNQTAPVRVASINLLQNSLSALPGATDGLGMMDYAQSPMVAGPYICPQAIENAPPAHLNGTPAIESPSPQSQTSLNGKRRSTIRSEAPFNPTLFQDHFAGYVGNDQHFDYPDPPDPQLPGAQQAPYYGNGLYQQLEEAAQDPVQNASSTFESNKLRRSVSQADENESTRPLKKARSNASLSEHSDSTYPDRSRGNSANADGYNALQTHQVQKRKSVFDNRFQWEKPKLDPDRHWIRTNNTTKGLTTRTAKCNNYDPAKVYTYTPHPLGDWSSGRYEFRYTEDGELKDKTMTANQIKDFILRYPEDTTGPIKRKLQLFIQVGPTDSARRYNTPSWNKCRFRECPAQIHQTGTILHGHYRVAFDERSFGSKNNYDPHLAASGYVHLYCMERFLDFEYICRKAHVDVDMRQLSGEPKGKFAATLAGHPECSIAEDFVKWAKDGQLRELEGFENYPRHNDYRGQPKPHEDTLTYHMHHQKARARPPAQIRQFEERGYTPTHLLVNHGNLEVLFAEILRQRQARAKGKGKGKKRKIAELDDEDHRLNEEATELIHKTQLEFDPSTRKGPRTRKAREQPEAWNVDDDESSDEWDRRRRQHSYTPPTRRSARTSRRRQPNYREDPEGPQTSRRTRSASRQIPEGYQPANSYVPPNPSGHREAYAPPALPPPTRRRSSVGKFTDPNLEAVDLDALFEAEGLNRRHSSLFTNNTGIMRTPGSRNSSFGAGKRASFAQQPVTKSQTYDTEAPPNDVEMYGYEERASDTDIVTPRTSLRRSQRRASKDVDVLGVKGDSHRADNVFQSDRMMKVDKEN</sequence>
<dbReference type="Proteomes" id="UP000800094">
    <property type="component" value="Unassembled WGS sequence"/>
</dbReference>
<proteinExistence type="predicted"/>